<dbReference type="PANTHER" id="PTHR43201:SF5">
    <property type="entry name" value="MEDIUM-CHAIN ACYL-COA LIGASE ACSF2, MITOCHONDRIAL"/>
    <property type="match status" value="1"/>
</dbReference>
<comment type="similarity">
    <text evidence="1">Belongs to the ATP-dependent AMP-binding enzyme family.</text>
</comment>
<protein>
    <submittedName>
        <fullName evidence="5">O-succinylbenzoic acid--CoA ligase</fullName>
        <ecNumber evidence="5">6.2.1.26</ecNumber>
    </submittedName>
</protein>
<gene>
    <name evidence="5" type="ORF">MNBD_IGNAVI01-2935</name>
</gene>
<evidence type="ECO:0000259" key="4">
    <source>
        <dbReference type="Pfam" id="PF13193"/>
    </source>
</evidence>
<evidence type="ECO:0000313" key="5">
    <source>
        <dbReference type="EMBL" id="VAX28810.1"/>
    </source>
</evidence>
<dbReference type="PROSITE" id="PS00455">
    <property type="entry name" value="AMP_BINDING"/>
    <property type="match status" value="1"/>
</dbReference>
<dbReference type="Pfam" id="PF13193">
    <property type="entry name" value="AMP-binding_C"/>
    <property type="match status" value="1"/>
</dbReference>
<dbReference type="AlphaFoldDB" id="A0A3B1D1F7"/>
<organism evidence="5">
    <name type="scientific">hydrothermal vent metagenome</name>
    <dbReference type="NCBI Taxonomy" id="652676"/>
    <lineage>
        <taxon>unclassified sequences</taxon>
        <taxon>metagenomes</taxon>
        <taxon>ecological metagenomes</taxon>
    </lineage>
</organism>
<dbReference type="PANTHER" id="PTHR43201">
    <property type="entry name" value="ACYL-COA SYNTHETASE"/>
    <property type="match status" value="1"/>
</dbReference>
<accession>A0A3B1D1F7</accession>
<dbReference type="GO" id="GO:0006631">
    <property type="term" value="P:fatty acid metabolic process"/>
    <property type="evidence" value="ECO:0007669"/>
    <property type="project" value="TreeGrafter"/>
</dbReference>
<dbReference type="GO" id="GO:0031956">
    <property type="term" value="F:medium-chain fatty acid-CoA ligase activity"/>
    <property type="evidence" value="ECO:0007669"/>
    <property type="project" value="TreeGrafter"/>
</dbReference>
<keyword evidence="2 5" id="KW-0436">Ligase</keyword>
<evidence type="ECO:0000256" key="2">
    <source>
        <dbReference type="ARBA" id="ARBA00022598"/>
    </source>
</evidence>
<dbReference type="Pfam" id="PF00501">
    <property type="entry name" value="AMP-binding"/>
    <property type="match status" value="1"/>
</dbReference>
<proteinExistence type="inferred from homology"/>
<dbReference type="GO" id="GO:0008756">
    <property type="term" value="F:o-succinylbenzoate-CoA ligase activity"/>
    <property type="evidence" value="ECO:0007669"/>
    <property type="project" value="UniProtKB-EC"/>
</dbReference>
<feature type="domain" description="AMP-binding enzyme C-terminal" evidence="4">
    <location>
        <begin position="320"/>
        <end position="395"/>
    </location>
</feature>
<dbReference type="EC" id="6.2.1.26" evidence="5"/>
<name>A0A3B1D1F7_9ZZZZ</name>
<dbReference type="InterPro" id="IPR020845">
    <property type="entry name" value="AMP-binding_CS"/>
</dbReference>
<evidence type="ECO:0000256" key="1">
    <source>
        <dbReference type="ARBA" id="ARBA00006432"/>
    </source>
</evidence>
<feature type="domain" description="AMP-dependent synthetase/ligase" evidence="3">
    <location>
        <begin position="2"/>
        <end position="270"/>
    </location>
</feature>
<dbReference type="InterPro" id="IPR045851">
    <property type="entry name" value="AMP-bd_C_sf"/>
</dbReference>
<dbReference type="Gene3D" id="3.40.50.12780">
    <property type="entry name" value="N-terminal domain of ligase-like"/>
    <property type="match status" value="1"/>
</dbReference>
<sequence length="409" mass="46062">MNAVPVLLNIRLTEKELRKQIDFAECSVLLKSERYSNYFINYPSRLLTVEYIDRTIDYKNVTDKDDTAVILFTSGSSGKPKGVELTNSNLFESYLAITSEYSFSSKDRFLASLPFYHIGGFSIITRTILSGGTLIIPSSLKTDVIGKSLKNFDPTVISLVPTMLKRMIKQKIQPNKNLRLAFIGGGPSDDDLVITALNLGWSFVKVYGSTETSSMISGINGEKLREKPASGGKAFENVEIKILNDSHEEVEPFEIGEIAVKSKSIVKGYLKNPELWNSKIHNGYYLTGDWGYLDEEGYLFVISRRTDLIISGGENIDPKEIEKVLTSNYVVDEAVVFPMPDKEWGQIPVAAIMIKQNKKTDEQEIQEHLKLHLSSFKIPKKIFFVEKLPKTDLGKIDLPKLKKKLNLDE</sequence>
<reference evidence="5" key="1">
    <citation type="submission" date="2018-06" db="EMBL/GenBank/DDBJ databases">
        <authorList>
            <person name="Zhirakovskaya E."/>
        </authorList>
    </citation>
    <scope>NUCLEOTIDE SEQUENCE</scope>
</reference>
<dbReference type="EMBL" id="UOGD01000429">
    <property type="protein sequence ID" value="VAX28810.1"/>
    <property type="molecule type" value="Genomic_DNA"/>
</dbReference>
<dbReference type="Gene3D" id="3.30.300.30">
    <property type="match status" value="1"/>
</dbReference>
<dbReference type="InterPro" id="IPR025110">
    <property type="entry name" value="AMP-bd_C"/>
</dbReference>
<dbReference type="SUPFAM" id="SSF56801">
    <property type="entry name" value="Acetyl-CoA synthetase-like"/>
    <property type="match status" value="1"/>
</dbReference>
<dbReference type="InterPro" id="IPR000873">
    <property type="entry name" value="AMP-dep_synth/lig_dom"/>
</dbReference>
<evidence type="ECO:0000259" key="3">
    <source>
        <dbReference type="Pfam" id="PF00501"/>
    </source>
</evidence>
<dbReference type="InterPro" id="IPR042099">
    <property type="entry name" value="ANL_N_sf"/>
</dbReference>